<keyword evidence="7" id="KW-1185">Reference proteome</keyword>
<proteinExistence type="predicted"/>
<organism evidence="6 7">
    <name type="scientific">Phormidium yuhuli AB48</name>
    <dbReference type="NCBI Taxonomy" id="2940671"/>
    <lineage>
        <taxon>Bacteria</taxon>
        <taxon>Bacillati</taxon>
        <taxon>Cyanobacteriota</taxon>
        <taxon>Cyanophyceae</taxon>
        <taxon>Oscillatoriophycideae</taxon>
        <taxon>Oscillatoriales</taxon>
        <taxon>Oscillatoriaceae</taxon>
        <taxon>Phormidium</taxon>
        <taxon>Phormidium yuhuli</taxon>
    </lineage>
</organism>
<dbReference type="Gene3D" id="3.40.1190.20">
    <property type="match status" value="1"/>
</dbReference>
<dbReference type="GO" id="GO:0008972">
    <property type="term" value="F:phosphomethylpyrimidine kinase activity"/>
    <property type="evidence" value="ECO:0007669"/>
    <property type="project" value="UniProtKB-EC"/>
</dbReference>
<keyword evidence="4" id="KW-0784">Thiamine biosynthesis</keyword>
<protein>
    <submittedName>
        <fullName evidence="6">Bifunctional hydroxymethylpyrimidine kinase/phosphomethylpyrimidine kinase</fullName>
        <ecNumber evidence="6">2.7.1.49</ecNumber>
        <ecNumber evidence="6">2.7.4.7</ecNumber>
    </submittedName>
</protein>
<evidence type="ECO:0000256" key="1">
    <source>
        <dbReference type="ARBA" id="ARBA00000151"/>
    </source>
</evidence>
<gene>
    <name evidence="6" type="primary">thiD</name>
    <name evidence="6" type="ORF">NEA10_06130</name>
</gene>
<accession>A0ABY5AW12</accession>
<dbReference type="InterPro" id="IPR013749">
    <property type="entry name" value="PM/HMP-P_kinase-1"/>
</dbReference>
<comment type="catalytic activity">
    <reaction evidence="1">
        <text>4-amino-5-hydroxymethyl-2-methylpyrimidine + ATP = 4-amino-2-methyl-5-(phosphooxymethyl)pyrimidine + ADP + H(+)</text>
        <dbReference type="Rhea" id="RHEA:23096"/>
        <dbReference type="ChEBI" id="CHEBI:15378"/>
        <dbReference type="ChEBI" id="CHEBI:16892"/>
        <dbReference type="ChEBI" id="CHEBI:30616"/>
        <dbReference type="ChEBI" id="CHEBI:58354"/>
        <dbReference type="ChEBI" id="CHEBI:456216"/>
        <dbReference type="EC" id="2.7.1.49"/>
    </reaction>
</comment>
<dbReference type="RefSeq" id="WP_252664404.1">
    <property type="nucleotide sequence ID" value="NZ_CP098611.1"/>
</dbReference>
<dbReference type="CDD" id="cd01169">
    <property type="entry name" value="HMPP_kinase"/>
    <property type="match status" value="1"/>
</dbReference>
<dbReference type="PANTHER" id="PTHR20858:SF17">
    <property type="entry name" value="HYDROXYMETHYLPYRIMIDINE_PHOSPHOMETHYLPYRIMIDINE KINASE THI20-RELATED"/>
    <property type="match status" value="1"/>
</dbReference>
<sequence>MVQRPRVSQPSVKIPVALTIAGSDSGGGAGVQADLRTFAFHCVHGTSALTCITAQNTLSVTRVDALPPESVIAQIDAVVNDIGADAIKTGMLLNAEIMAVVAERLQSYHCDRLVVDPVMVSRTGVCLIDDEAIATLRDRLIPQATVLTPNRYEAQILAKQEIHTLDDMKAAAETIFKLGSQAVLIKGGGMRGKLCGVDVWFDGETLEVLRTETVGTHHTHGTGCTISAAMTANLALKQSPLEATKQAKIYLTQALHHALAIGEGQGPVGHYFPLLPSPKLSG</sequence>
<dbReference type="EC" id="2.7.1.49" evidence="6"/>
<keyword evidence="6" id="KW-0808">Transferase</keyword>
<dbReference type="InterPro" id="IPR029056">
    <property type="entry name" value="Ribokinase-like"/>
</dbReference>
<keyword evidence="6" id="KW-0418">Kinase</keyword>
<feature type="domain" description="Pyridoxamine kinase/Phosphomethylpyrimidine kinase" evidence="5">
    <location>
        <begin position="24"/>
        <end position="268"/>
    </location>
</feature>
<evidence type="ECO:0000256" key="2">
    <source>
        <dbReference type="ARBA" id="ARBA00000565"/>
    </source>
</evidence>
<comment type="catalytic activity">
    <reaction evidence="2">
        <text>4-amino-2-methyl-5-(phosphooxymethyl)pyrimidine + ATP = 4-amino-2-methyl-5-(diphosphooxymethyl)pyrimidine + ADP</text>
        <dbReference type="Rhea" id="RHEA:19893"/>
        <dbReference type="ChEBI" id="CHEBI:30616"/>
        <dbReference type="ChEBI" id="CHEBI:57841"/>
        <dbReference type="ChEBI" id="CHEBI:58354"/>
        <dbReference type="ChEBI" id="CHEBI:456216"/>
        <dbReference type="EC" id="2.7.4.7"/>
    </reaction>
</comment>
<dbReference type="Proteomes" id="UP001056708">
    <property type="component" value="Chromosome"/>
</dbReference>
<dbReference type="InterPro" id="IPR004399">
    <property type="entry name" value="HMP/HMP-P_kinase_dom"/>
</dbReference>
<dbReference type="EMBL" id="CP098611">
    <property type="protein sequence ID" value="USR92298.1"/>
    <property type="molecule type" value="Genomic_DNA"/>
</dbReference>
<evidence type="ECO:0000259" key="5">
    <source>
        <dbReference type="Pfam" id="PF08543"/>
    </source>
</evidence>
<dbReference type="NCBIfam" id="TIGR00097">
    <property type="entry name" value="HMP-P_kinase"/>
    <property type="match status" value="1"/>
</dbReference>
<reference evidence="6" key="1">
    <citation type="submission" date="2022-06" db="EMBL/GenBank/DDBJ databases">
        <title>Genome sequence of Phormidium yuhuli AB48 isolated from an industrial photobioreactor environment.</title>
        <authorList>
            <person name="Qiu Y."/>
            <person name="Noonan A.J.C."/>
            <person name="Dofher K."/>
            <person name="Koch M."/>
            <person name="Kieft B."/>
            <person name="Lin X."/>
            <person name="Ziels R.M."/>
            <person name="Hallam S.J."/>
        </authorList>
    </citation>
    <scope>NUCLEOTIDE SEQUENCE</scope>
    <source>
        <strain evidence="6">AB48</strain>
    </source>
</reference>
<dbReference type="SUPFAM" id="SSF53613">
    <property type="entry name" value="Ribokinase-like"/>
    <property type="match status" value="1"/>
</dbReference>
<comment type="pathway">
    <text evidence="3">Cofactor biosynthesis; thiamine diphosphate biosynthesis; 4-amino-2-methyl-5-diphosphomethylpyrimidine from 5-amino-1-(5-phospho-D-ribosyl)imidazole: step 3/3.</text>
</comment>
<evidence type="ECO:0000313" key="7">
    <source>
        <dbReference type="Proteomes" id="UP001056708"/>
    </source>
</evidence>
<name>A0ABY5AW12_9CYAN</name>
<evidence type="ECO:0000256" key="4">
    <source>
        <dbReference type="ARBA" id="ARBA00022977"/>
    </source>
</evidence>
<dbReference type="EC" id="2.7.4.7" evidence="6"/>
<dbReference type="GO" id="GO:0008902">
    <property type="term" value="F:hydroxymethylpyrimidine kinase activity"/>
    <property type="evidence" value="ECO:0007669"/>
    <property type="project" value="UniProtKB-EC"/>
</dbReference>
<dbReference type="PANTHER" id="PTHR20858">
    <property type="entry name" value="PHOSPHOMETHYLPYRIMIDINE KINASE"/>
    <property type="match status" value="1"/>
</dbReference>
<evidence type="ECO:0000313" key="6">
    <source>
        <dbReference type="EMBL" id="USR92298.1"/>
    </source>
</evidence>
<dbReference type="Pfam" id="PF08543">
    <property type="entry name" value="Phos_pyr_kin"/>
    <property type="match status" value="1"/>
</dbReference>
<evidence type="ECO:0000256" key="3">
    <source>
        <dbReference type="ARBA" id="ARBA00004769"/>
    </source>
</evidence>